<evidence type="ECO:0000313" key="2">
    <source>
        <dbReference type="EMBL" id="SIS33457.1"/>
    </source>
</evidence>
<evidence type="ECO:0000313" key="3">
    <source>
        <dbReference type="Proteomes" id="UP000186373"/>
    </source>
</evidence>
<keyword evidence="3" id="KW-1185">Reference proteome</keyword>
<keyword evidence="1" id="KW-0472">Membrane</keyword>
<feature type="transmembrane region" description="Helical" evidence="1">
    <location>
        <begin position="6"/>
        <end position="22"/>
    </location>
</feature>
<sequence>MLEFIIYILLIFAAANLYYFAFSDHPNRKRTILYIILPFSAFLLVTAIFLSLIDSDDLVRDTGDFFLFLLFSNILLVAFTFFLLAIHHTVTGMFSSAKNYGTYVFVFSIAAFFGCPLLAFVLYAVVSLIFGFGS</sequence>
<feature type="transmembrane region" description="Helical" evidence="1">
    <location>
        <begin position="102"/>
        <end position="132"/>
    </location>
</feature>
<feature type="transmembrane region" description="Helical" evidence="1">
    <location>
        <begin position="34"/>
        <end position="53"/>
    </location>
</feature>
<evidence type="ECO:0000256" key="1">
    <source>
        <dbReference type="SAM" id="Phobius"/>
    </source>
</evidence>
<reference evidence="3" key="1">
    <citation type="submission" date="2017-01" db="EMBL/GenBank/DDBJ databases">
        <authorList>
            <person name="Varghese N."/>
            <person name="Submissions S."/>
        </authorList>
    </citation>
    <scope>NUCLEOTIDE SEQUENCE [LARGE SCALE GENOMIC DNA]</scope>
    <source>
        <strain evidence="3">DSM 17126</strain>
    </source>
</reference>
<dbReference type="OrthoDB" id="1275104at2"/>
<dbReference type="EMBL" id="FTNY01000002">
    <property type="protein sequence ID" value="SIS33457.1"/>
    <property type="molecule type" value="Genomic_DNA"/>
</dbReference>
<name>A0A1N7I8Q6_9FLAO</name>
<feature type="transmembrane region" description="Helical" evidence="1">
    <location>
        <begin position="65"/>
        <end position="90"/>
    </location>
</feature>
<dbReference type="Proteomes" id="UP000186373">
    <property type="component" value="Unassembled WGS sequence"/>
</dbReference>
<dbReference type="AlphaFoldDB" id="A0A1N7I8Q6"/>
<organism evidence="2 3">
    <name type="scientific">Chryseobacterium shigense</name>
    <dbReference type="NCBI Taxonomy" id="297244"/>
    <lineage>
        <taxon>Bacteria</taxon>
        <taxon>Pseudomonadati</taxon>
        <taxon>Bacteroidota</taxon>
        <taxon>Flavobacteriia</taxon>
        <taxon>Flavobacteriales</taxon>
        <taxon>Weeksellaceae</taxon>
        <taxon>Chryseobacterium group</taxon>
        <taxon>Chryseobacterium</taxon>
    </lineage>
</organism>
<gene>
    <name evidence="2" type="ORF">SAMN05421639_102636</name>
</gene>
<protein>
    <submittedName>
        <fullName evidence="2">Uncharacterized protein</fullName>
    </submittedName>
</protein>
<proteinExistence type="predicted"/>
<dbReference type="RefSeq" id="WP_076506406.1">
    <property type="nucleotide sequence ID" value="NZ_FTNY01000002.1"/>
</dbReference>
<accession>A0A1N7I8Q6</accession>
<keyword evidence="1" id="KW-0812">Transmembrane</keyword>
<keyword evidence="1" id="KW-1133">Transmembrane helix</keyword>